<dbReference type="PRINTS" id="PR02062">
    <property type="entry name" value="CENTROSOME78"/>
</dbReference>
<name>A0A1W4XA50_AGRPL</name>
<dbReference type="OrthoDB" id="78308at2759"/>
<proteinExistence type="predicted"/>
<gene>
    <name evidence="4" type="primary">LOC108739694</name>
</gene>
<reference evidence="4" key="1">
    <citation type="submission" date="2025-08" db="UniProtKB">
        <authorList>
            <consortium name="RefSeq"/>
        </authorList>
    </citation>
    <scope>IDENTIFICATION</scope>
    <source>
        <tissue evidence="4">Entire body</tissue>
    </source>
</reference>
<dbReference type="SUPFAM" id="SSF52047">
    <property type="entry name" value="RNI-like"/>
    <property type="match status" value="1"/>
</dbReference>
<dbReference type="GO" id="GO:0005813">
    <property type="term" value="C:centrosome"/>
    <property type="evidence" value="ECO:0007669"/>
    <property type="project" value="TreeGrafter"/>
</dbReference>
<dbReference type="InterPro" id="IPR032675">
    <property type="entry name" value="LRR_dom_sf"/>
</dbReference>
<dbReference type="RefSeq" id="XP_018329210.1">
    <property type="nucleotide sequence ID" value="XM_018473708.1"/>
</dbReference>
<evidence type="ECO:0000313" key="4">
    <source>
        <dbReference type="RefSeq" id="XP_018329210.1"/>
    </source>
</evidence>
<dbReference type="PANTHER" id="PTHR24110:SF3">
    <property type="entry name" value="CENTROSOMAL PROTEIN OF 78 KDA"/>
    <property type="match status" value="1"/>
</dbReference>
<keyword evidence="3" id="KW-1185">Reference proteome</keyword>
<protein>
    <submittedName>
        <fullName evidence="4">Uncharacterized protein LOC108739694</fullName>
    </submittedName>
</protein>
<sequence length="671" mass="76526">MTSMSVSDKTCASTTPKPSTVFFVWYPELCRRKNINPLINVKAPKVKNGTVLDFVGDRLKIDEWKPILNALYLDQSLHVIVIRSRLSGRVFNFDIDTEDKLRSLNKSVGCLWTDYVMQAIISSVCNCLLKSEVLTTLELDGLPLYTSYFCRLVEAIRRNRYLKVLSLKRAPIKDLGCEELCTSLQYLPHIEVLILCDCDLTHLSGQHIGKLIKYQKLNRYCVTWNNSLRYADPPVEKIAGLRRITLNNNPLIGNEGLEAILHELGDDLWIKAIDMQNCGITEDMADRLIETLHYNKTLDIADFRRNDLSFNTLNKIFDMLRERLDLEGEYHWCLTSTTLDQTDAASTCCPTSANIFHKSQSAPLHNFNPALRSTTNLRKAKTSSDLHKQMKPILPKHSQPRVGFADLHKQVTVLSNRLKEEIRKRIEAENANKNLQKKLEKFQKLNVSQTKQKPQTMKKIGKLMEMLENLGINVENEDNETLANINKILKEKRLNIKTIVMDHIKQSEGNRNGFQRRISNEHARNSDTSNKIKTCSQPQAPVISDGVISGATTATSEAPQSILEKFLYTTDSDREDSEKEDGSDILESYYNLNENFNNRVKQKKKLRSARDRTGSTTSIRKLLKGLEDDTKIPISPAPSLSSDDDRSSIKTVVDRKTKVEKLYQKVPLKVK</sequence>
<keyword evidence="1" id="KW-0175">Coiled coil</keyword>
<organism evidence="3 4">
    <name type="scientific">Agrilus planipennis</name>
    <name type="common">Emerald ash borer</name>
    <name type="synonym">Agrilus marcopoli</name>
    <dbReference type="NCBI Taxonomy" id="224129"/>
    <lineage>
        <taxon>Eukaryota</taxon>
        <taxon>Metazoa</taxon>
        <taxon>Ecdysozoa</taxon>
        <taxon>Arthropoda</taxon>
        <taxon>Hexapoda</taxon>
        <taxon>Insecta</taxon>
        <taxon>Pterygota</taxon>
        <taxon>Neoptera</taxon>
        <taxon>Endopterygota</taxon>
        <taxon>Coleoptera</taxon>
        <taxon>Polyphaga</taxon>
        <taxon>Elateriformia</taxon>
        <taxon>Buprestoidea</taxon>
        <taxon>Buprestidae</taxon>
        <taxon>Agrilinae</taxon>
        <taxon>Agrilus</taxon>
    </lineage>
</organism>
<dbReference type="GO" id="GO:0036064">
    <property type="term" value="C:ciliary basal body"/>
    <property type="evidence" value="ECO:0007669"/>
    <property type="project" value="TreeGrafter"/>
</dbReference>
<dbReference type="InterPro" id="IPR026212">
    <property type="entry name" value="Cep78"/>
</dbReference>
<dbReference type="PANTHER" id="PTHR24110">
    <property type="entry name" value="CENTROSOMAL PROTEIN OF 78 KDA"/>
    <property type="match status" value="1"/>
</dbReference>
<dbReference type="Proteomes" id="UP000192223">
    <property type="component" value="Unplaced"/>
</dbReference>
<dbReference type="InParanoid" id="A0A1W4XA50"/>
<evidence type="ECO:0000313" key="3">
    <source>
        <dbReference type="Proteomes" id="UP000192223"/>
    </source>
</evidence>
<dbReference type="STRING" id="224129.A0A1W4XA50"/>
<dbReference type="Gene3D" id="3.80.10.10">
    <property type="entry name" value="Ribonuclease Inhibitor"/>
    <property type="match status" value="2"/>
</dbReference>
<accession>A0A1W4XA50</accession>
<dbReference type="GeneID" id="108739694"/>
<dbReference type="AlphaFoldDB" id="A0A1W4XA50"/>
<feature type="region of interest" description="Disordered" evidence="2">
    <location>
        <begin position="627"/>
        <end position="650"/>
    </location>
</feature>
<evidence type="ECO:0000256" key="2">
    <source>
        <dbReference type="SAM" id="MobiDB-lite"/>
    </source>
</evidence>
<dbReference type="KEGG" id="apln:108739694"/>
<dbReference type="GO" id="GO:0044782">
    <property type="term" value="P:cilium organization"/>
    <property type="evidence" value="ECO:0007669"/>
    <property type="project" value="TreeGrafter"/>
</dbReference>
<feature type="coiled-coil region" evidence="1">
    <location>
        <begin position="418"/>
        <end position="452"/>
    </location>
</feature>
<evidence type="ECO:0000256" key="1">
    <source>
        <dbReference type="SAM" id="Coils"/>
    </source>
</evidence>